<evidence type="ECO:0000256" key="2">
    <source>
        <dbReference type="ARBA" id="ARBA00023315"/>
    </source>
</evidence>
<keyword evidence="2" id="KW-0012">Acyltransferase</keyword>
<evidence type="ECO:0000313" key="5">
    <source>
        <dbReference type="EMBL" id="KGP62759.1"/>
    </source>
</evidence>
<protein>
    <recommendedName>
        <fullName evidence="4">N-acetyltransferase domain-containing protein</fullName>
    </recommendedName>
</protein>
<dbReference type="SUPFAM" id="SSF55729">
    <property type="entry name" value="Acyl-CoA N-acyltransferases (Nat)"/>
    <property type="match status" value="1"/>
</dbReference>
<dbReference type="OrthoDB" id="9127144at2"/>
<evidence type="ECO:0000256" key="1">
    <source>
        <dbReference type="ARBA" id="ARBA00022679"/>
    </source>
</evidence>
<comment type="caution">
    <text evidence="5">The sequence shown here is derived from an EMBL/GenBank/DDBJ whole genome shotgun (WGS) entry which is preliminary data.</text>
</comment>
<dbReference type="RefSeq" id="WP_035890633.1">
    <property type="nucleotide sequence ID" value="NZ_JNCF01000042.1"/>
</dbReference>
<dbReference type="AlphaFoldDB" id="A0A0A2STI6"/>
<reference evidence="5 6" key="1">
    <citation type="submission" date="2014-05" db="EMBL/GenBank/DDBJ databases">
        <authorList>
            <person name="Rizzardi K."/>
            <person name="Winiecka-Krusnell J."/>
            <person name="Ramliden M."/>
            <person name="Alm E."/>
            <person name="Andersson S."/>
            <person name="Byfors S."/>
        </authorList>
    </citation>
    <scope>NUCLEOTIDE SEQUENCE [LARGE SCALE GENOMIC DNA]</scope>
    <source>
        <strain evidence="5 6">LEGN</strain>
    </source>
</reference>
<accession>A0A0A2STI6</accession>
<evidence type="ECO:0000313" key="6">
    <source>
        <dbReference type="Proteomes" id="UP000054422"/>
    </source>
</evidence>
<feature type="compositionally biased region" description="Low complexity" evidence="3">
    <location>
        <begin position="12"/>
        <end position="24"/>
    </location>
</feature>
<keyword evidence="1" id="KW-0808">Transferase</keyword>
<dbReference type="Proteomes" id="UP000054422">
    <property type="component" value="Unassembled WGS sequence"/>
</dbReference>
<dbReference type="PROSITE" id="PS51186">
    <property type="entry name" value="GNAT"/>
    <property type="match status" value="1"/>
</dbReference>
<dbReference type="InterPro" id="IPR000182">
    <property type="entry name" value="GNAT_dom"/>
</dbReference>
<evidence type="ECO:0000256" key="3">
    <source>
        <dbReference type="SAM" id="MobiDB-lite"/>
    </source>
</evidence>
<gene>
    <name evidence="5" type="ORF">EP47_02065</name>
</gene>
<dbReference type="InterPro" id="IPR050680">
    <property type="entry name" value="YpeA/RimI_acetyltransf"/>
</dbReference>
<name>A0A0A2STI6_9GAMM</name>
<dbReference type="InterPro" id="IPR016181">
    <property type="entry name" value="Acyl_CoA_acyltransferase"/>
</dbReference>
<dbReference type="CDD" id="cd04301">
    <property type="entry name" value="NAT_SF"/>
    <property type="match status" value="1"/>
</dbReference>
<dbReference type="PANTHER" id="PTHR43420">
    <property type="entry name" value="ACETYLTRANSFERASE"/>
    <property type="match status" value="1"/>
</dbReference>
<proteinExistence type="predicted"/>
<keyword evidence="6" id="KW-1185">Reference proteome</keyword>
<organism evidence="5 6">
    <name type="scientific">Legionella norrlandica</name>
    <dbReference type="NCBI Taxonomy" id="1498499"/>
    <lineage>
        <taxon>Bacteria</taxon>
        <taxon>Pseudomonadati</taxon>
        <taxon>Pseudomonadota</taxon>
        <taxon>Gammaproteobacteria</taxon>
        <taxon>Legionellales</taxon>
        <taxon>Legionellaceae</taxon>
        <taxon>Legionella</taxon>
    </lineage>
</organism>
<dbReference type="Gene3D" id="3.40.630.30">
    <property type="match status" value="1"/>
</dbReference>
<feature type="region of interest" description="Disordered" evidence="3">
    <location>
        <begin position="1"/>
        <end position="27"/>
    </location>
</feature>
<feature type="domain" description="N-acetyltransferase" evidence="4">
    <location>
        <begin position="47"/>
        <end position="196"/>
    </location>
</feature>
<dbReference type="EMBL" id="JNCF01000042">
    <property type="protein sequence ID" value="KGP62759.1"/>
    <property type="molecule type" value="Genomic_DNA"/>
</dbReference>
<dbReference type="GO" id="GO:0016747">
    <property type="term" value="F:acyltransferase activity, transferring groups other than amino-acyl groups"/>
    <property type="evidence" value="ECO:0007669"/>
    <property type="project" value="InterPro"/>
</dbReference>
<evidence type="ECO:0000259" key="4">
    <source>
        <dbReference type="PROSITE" id="PS51186"/>
    </source>
</evidence>
<dbReference type="Pfam" id="PF00583">
    <property type="entry name" value="Acetyltransf_1"/>
    <property type="match status" value="1"/>
</dbReference>
<sequence length="250" mass="28514">MLSNTNKRKTESSNNLNGNGFGSSQKKERRTGESFIFFKSVDLFKQYNVRLVTPGRDEGSIYRDLHITSYAISDGFIKALESNGYYADVGECTEYFIRGIQTKDDNRIVGAIYYQFGTDDNAFIDSLYIEKDSQRKGYGSLLLLSTFQQLRDFSCKKMRLCVTSASVNMYTKFGFLPNLDVLNDDERSEYDAIEDEQEKLECFCEFTDCDEPFEADLTKPDTLAKINAFEMALKRKVQSADSSSVLSLKQ</sequence>
<dbReference type="STRING" id="1498499.EP47_02065"/>